<keyword evidence="2" id="KW-1185">Reference proteome</keyword>
<proteinExistence type="predicted"/>
<name>A0ACA9N9L4_9GLOM</name>
<evidence type="ECO:0000313" key="1">
    <source>
        <dbReference type="EMBL" id="CAG8634431.1"/>
    </source>
</evidence>
<feature type="non-terminal residue" evidence="1">
    <location>
        <position position="54"/>
    </location>
</feature>
<protein>
    <submittedName>
        <fullName evidence="1">3819_t:CDS:1</fullName>
    </submittedName>
</protein>
<gene>
    <name evidence="1" type="ORF">SCALOS_LOCUS8090</name>
</gene>
<feature type="non-terminal residue" evidence="1">
    <location>
        <position position="1"/>
    </location>
</feature>
<reference evidence="1" key="1">
    <citation type="submission" date="2021-06" db="EMBL/GenBank/DDBJ databases">
        <authorList>
            <person name="Kallberg Y."/>
            <person name="Tangrot J."/>
            <person name="Rosling A."/>
        </authorList>
    </citation>
    <scope>NUCLEOTIDE SEQUENCE</scope>
    <source>
        <strain evidence="1">AU212A</strain>
    </source>
</reference>
<sequence length="54" mass="6074">QHLVIAVASTSSAIPIILLNTSQDDKNQSCISIESDSKYNQILDNEKYNDEYNE</sequence>
<evidence type="ECO:0000313" key="2">
    <source>
        <dbReference type="Proteomes" id="UP000789860"/>
    </source>
</evidence>
<comment type="caution">
    <text evidence="1">The sequence shown here is derived from an EMBL/GenBank/DDBJ whole genome shotgun (WGS) entry which is preliminary data.</text>
</comment>
<dbReference type="Proteomes" id="UP000789860">
    <property type="component" value="Unassembled WGS sequence"/>
</dbReference>
<accession>A0ACA9N9L4</accession>
<dbReference type="EMBL" id="CAJVPM010020333">
    <property type="protein sequence ID" value="CAG8634431.1"/>
    <property type="molecule type" value="Genomic_DNA"/>
</dbReference>
<organism evidence="1 2">
    <name type="scientific">Scutellospora calospora</name>
    <dbReference type="NCBI Taxonomy" id="85575"/>
    <lineage>
        <taxon>Eukaryota</taxon>
        <taxon>Fungi</taxon>
        <taxon>Fungi incertae sedis</taxon>
        <taxon>Mucoromycota</taxon>
        <taxon>Glomeromycotina</taxon>
        <taxon>Glomeromycetes</taxon>
        <taxon>Diversisporales</taxon>
        <taxon>Gigasporaceae</taxon>
        <taxon>Scutellospora</taxon>
    </lineage>
</organism>